<feature type="domain" description="C2H2-type" evidence="15">
    <location>
        <begin position="290"/>
        <end position="317"/>
    </location>
</feature>
<feature type="domain" description="C2H2-type" evidence="15">
    <location>
        <begin position="318"/>
        <end position="345"/>
    </location>
</feature>
<dbReference type="PROSITE" id="PS00028">
    <property type="entry name" value="ZINC_FINGER_C2H2_1"/>
    <property type="match status" value="5"/>
</dbReference>
<evidence type="ECO:0000256" key="9">
    <source>
        <dbReference type="ARBA" id="ARBA00022843"/>
    </source>
</evidence>
<dbReference type="InterPro" id="IPR036236">
    <property type="entry name" value="Znf_C2H2_sf"/>
</dbReference>
<feature type="domain" description="C2H2-type" evidence="15">
    <location>
        <begin position="468"/>
        <end position="492"/>
    </location>
</feature>
<evidence type="ECO:0000259" key="15">
    <source>
        <dbReference type="PROSITE" id="PS50157"/>
    </source>
</evidence>
<dbReference type="InterPro" id="IPR001909">
    <property type="entry name" value="KRAB"/>
</dbReference>
<evidence type="ECO:0000259" key="16">
    <source>
        <dbReference type="PROSITE" id="PS50805"/>
    </source>
</evidence>
<evidence type="ECO:0000256" key="13">
    <source>
        <dbReference type="ARBA" id="ARBA00023242"/>
    </source>
</evidence>
<dbReference type="GO" id="GO:0006355">
    <property type="term" value="P:regulation of DNA-templated transcription"/>
    <property type="evidence" value="ECO:0007669"/>
    <property type="project" value="InterPro"/>
</dbReference>
<dbReference type="Gene3D" id="3.30.160.60">
    <property type="entry name" value="Classic Zinc Finger"/>
    <property type="match status" value="6"/>
</dbReference>
<feature type="domain" description="C2H2-type" evidence="15">
    <location>
        <begin position="428"/>
        <end position="455"/>
    </location>
</feature>
<evidence type="ECO:0000313" key="18">
    <source>
        <dbReference type="Proteomes" id="UP000326062"/>
    </source>
</evidence>
<comment type="subcellular location">
    <subcellularLocation>
        <location evidence="2">Nucleus</location>
    </subcellularLocation>
</comment>
<feature type="domain" description="C2H2-type" evidence="15">
    <location>
        <begin position="400"/>
        <end position="427"/>
    </location>
</feature>
<evidence type="ECO:0000256" key="8">
    <source>
        <dbReference type="ARBA" id="ARBA00022833"/>
    </source>
</evidence>
<dbReference type="CDD" id="cd07765">
    <property type="entry name" value="KRAB_A-box"/>
    <property type="match status" value="1"/>
</dbReference>
<evidence type="ECO:0000256" key="14">
    <source>
        <dbReference type="PROSITE-ProRule" id="PRU00042"/>
    </source>
</evidence>
<dbReference type="SMART" id="SM00355">
    <property type="entry name" value="ZnF_C2H2"/>
    <property type="match status" value="7"/>
</dbReference>
<evidence type="ECO:0000256" key="4">
    <source>
        <dbReference type="ARBA" id="ARBA00022499"/>
    </source>
</evidence>
<name>A0A5J5MRD6_MUNRE</name>
<evidence type="ECO:0000256" key="12">
    <source>
        <dbReference type="ARBA" id="ARBA00023163"/>
    </source>
</evidence>
<dbReference type="GO" id="GO:0008270">
    <property type="term" value="F:zinc ion binding"/>
    <property type="evidence" value="ECO:0007669"/>
    <property type="project" value="UniProtKB-KW"/>
</dbReference>
<feature type="domain" description="C2H2-type" evidence="15">
    <location>
        <begin position="262"/>
        <end position="289"/>
    </location>
</feature>
<dbReference type="InterPro" id="IPR036051">
    <property type="entry name" value="KRAB_dom_sf"/>
</dbReference>
<evidence type="ECO:0000256" key="3">
    <source>
        <dbReference type="ARBA" id="ARBA00006991"/>
    </source>
</evidence>
<dbReference type="Pfam" id="PF00096">
    <property type="entry name" value="zf-C2H2"/>
    <property type="match status" value="5"/>
</dbReference>
<evidence type="ECO:0000256" key="10">
    <source>
        <dbReference type="ARBA" id="ARBA00023015"/>
    </source>
</evidence>
<dbReference type="FunFam" id="3.30.160.60:FF:000295">
    <property type="entry name" value="zinc finger protein 19"/>
    <property type="match status" value="1"/>
</dbReference>
<dbReference type="SUPFAM" id="SSF109640">
    <property type="entry name" value="KRAB domain (Kruppel-associated box)"/>
    <property type="match status" value="1"/>
</dbReference>
<dbReference type="SMART" id="SM00349">
    <property type="entry name" value="KRAB"/>
    <property type="match status" value="1"/>
</dbReference>
<comment type="caution">
    <text evidence="17">The sequence shown here is derived from an EMBL/GenBank/DDBJ whole genome shotgun (WGS) entry which is preliminary data.</text>
</comment>
<dbReference type="PROSITE" id="PS50805">
    <property type="entry name" value="KRAB"/>
    <property type="match status" value="1"/>
</dbReference>
<evidence type="ECO:0000256" key="7">
    <source>
        <dbReference type="ARBA" id="ARBA00022771"/>
    </source>
</evidence>
<dbReference type="Gene3D" id="6.10.140.140">
    <property type="match status" value="1"/>
</dbReference>
<evidence type="ECO:0000256" key="2">
    <source>
        <dbReference type="ARBA" id="ARBA00004123"/>
    </source>
</evidence>
<dbReference type="FunFam" id="3.30.160.60:FF:002343">
    <property type="entry name" value="Zinc finger protein 33A"/>
    <property type="match status" value="1"/>
</dbReference>
<keyword evidence="11" id="KW-0238">DNA-binding</keyword>
<accession>A0A5J5MRD6</accession>
<dbReference type="FunFam" id="3.30.160.60:FF:001833">
    <property type="match status" value="1"/>
</dbReference>
<dbReference type="AlphaFoldDB" id="A0A5J5MRD6"/>
<dbReference type="Proteomes" id="UP000326062">
    <property type="component" value="Chromosome 2"/>
</dbReference>
<proteinExistence type="inferred from homology"/>
<keyword evidence="5" id="KW-0479">Metal-binding</keyword>
<dbReference type="FunFam" id="3.30.160.60:FF:001834">
    <property type="entry name" value="Zinc finger protein 836"/>
    <property type="match status" value="1"/>
</dbReference>
<comment type="similarity">
    <text evidence="3">Belongs to the krueppel C2H2-type zinc-finger protein family.</text>
</comment>
<dbReference type="InterPro" id="IPR013087">
    <property type="entry name" value="Znf_C2H2_type"/>
</dbReference>
<organism evidence="17 18">
    <name type="scientific">Muntiacus reevesi</name>
    <name type="common">Reeves' muntjac</name>
    <name type="synonym">Cervus reevesi</name>
    <dbReference type="NCBI Taxonomy" id="9886"/>
    <lineage>
        <taxon>Eukaryota</taxon>
        <taxon>Metazoa</taxon>
        <taxon>Chordata</taxon>
        <taxon>Craniata</taxon>
        <taxon>Vertebrata</taxon>
        <taxon>Euteleostomi</taxon>
        <taxon>Mammalia</taxon>
        <taxon>Eutheria</taxon>
        <taxon>Laurasiatheria</taxon>
        <taxon>Artiodactyla</taxon>
        <taxon>Ruminantia</taxon>
        <taxon>Pecora</taxon>
        <taxon>Cervidae</taxon>
        <taxon>Muntiacinae</taxon>
        <taxon>Muntiacus</taxon>
    </lineage>
</organism>
<dbReference type="GO" id="GO:0003677">
    <property type="term" value="F:DNA binding"/>
    <property type="evidence" value="ECO:0007669"/>
    <property type="project" value="UniProtKB-KW"/>
</dbReference>
<dbReference type="FunFam" id="3.30.160.60:FF:001270">
    <property type="entry name" value="zinc finger protein 583 isoform X1"/>
    <property type="match status" value="1"/>
</dbReference>
<dbReference type="InterPro" id="IPR050826">
    <property type="entry name" value="Krueppel_C2H2_ZnFinger"/>
</dbReference>
<sequence>MAEAELRDPPQACVTFEDVAVYFSQEEWRLLNETQRFLYCDVMLENFALTTSLGEAFIFLPEDEVIPSEQSLSVGESQVRPSQSGPSTQKIHVCEKSVPVLKDILQLTELQAAYPGQTPYFGGWSRGFWLNPNLHQYQEHGSGEKVFKMDVNRALIVMSCIFHVSGKPVPSKESGKDFLATLGLPQHHTTLNGEKPPSSIECEKALNNGESHQKWIECKKVFGNTHILHHQRVCTGEGLEECDKCRYRFVQHQQIHIGERPKECSECGKFLSHKTHLIRHWRFHTGAKPYECTDCGRSFGQKSNLMQHQRVHTGERPYECSECGKSFIQKSILIKHQRVHTNERPYKCMNVGRCLTKVLASFDTKELTLEQGLMSVVNVGNHLSVKPISFDIGDTGVRPYGCLEYGKSFSEKSLFVQHQRVHTGEKPYECSGCGKSFCQKSVLIQHQRVHTGEKPYECSELHTGARPYKCNECGKSFTQHCSLLQHRRAHVQ</sequence>
<dbReference type="PROSITE" id="PS50157">
    <property type="entry name" value="ZINC_FINGER_C2H2_2"/>
    <property type="match status" value="6"/>
</dbReference>
<keyword evidence="10" id="KW-0805">Transcription regulation</keyword>
<keyword evidence="18" id="KW-1185">Reference proteome</keyword>
<evidence type="ECO:0000313" key="17">
    <source>
        <dbReference type="EMBL" id="KAB0382754.1"/>
    </source>
</evidence>
<dbReference type="GO" id="GO:0005634">
    <property type="term" value="C:nucleus"/>
    <property type="evidence" value="ECO:0007669"/>
    <property type="project" value="UniProtKB-SubCell"/>
</dbReference>
<feature type="domain" description="KRAB" evidence="16">
    <location>
        <begin position="14"/>
        <end position="87"/>
    </location>
</feature>
<evidence type="ECO:0000256" key="11">
    <source>
        <dbReference type="ARBA" id="ARBA00023125"/>
    </source>
</evidence>
<dbReference type="PANTHER" id="PTHR24377">
    <property type="entry name" value="IP01015P-RELATED"/>
    <property type="match status" value="1"/>
</dbReference>
<dbReference type="FunFam" id="3.30.160.60:FF:000247">
    <property type="entry name" value="Zinc finger protein 236"/>
    <property type="match status" value="1"/>
</dbReference>
<keyword evidence="4" id="KW-1017">Isopeptide bond</keyword>
<keyword evidence="8" id="KW-0862">Zinc</keyword>
<keyword evidence="13" id="KW-0539">Nucleus</keyword>
<comment type="function">
    <text evidence="1">May be involved in transcriptional regulation.</text>
</comment>
<protein>
    <submittedName>
        <fullName evidence="17">Uncharacterized protein</fullName>
    </submittedName>
</protein>
<reference evidence="17 18" key="1">
    <citation type="submission" date="2019-06" db="EMBL/GenBank/DDBJ databases">
        <title>Discovery of a novel chromosome fission-fusion reversal in muntjac.</title>
        <authorList>
            <person name="Mudd A.B."/>
            <person name="Bredeson J.V."/>
            <person name="Baum R."/>
            <person name="Hockemeyer D."/>
            <person name="Rokhsar D.S."/>
        </authorList>
    </citation>
    <scope>NUCLEOTIDE SEQUENCE [LARGE SCALE GENOMIC DNA]</scope>
    <source>
        <strain evidence="17">UCam_UCB_Mr</strain>
        <tissue evidence="17">Fibroblast cell line</tissue>
    </source>
</reference>
<gene>
    <name evidence="17" type="ORF">FD755_004671</name>
</gene>
<dbReference type="Pfam" id="PF01352">
    <property type="entry name" value="KRAB"/>
    <property type="match status" value="1"/>
</dbReference>
<evidence type="ECO:0000256" key="6">
    <source>
        <dbReference type="ARBA" id="ARBA00022737"/>
    </source>
</evidence>
<evidence type="ECO:0000256" key="5">
    <source>
        <dbReference type="ARBA" id="ARBA00022723"/>
    </source>
</evidence>
<dbReference type="EMBL" id="VCEB01000002">
    <property type="protein sequence ID" value="KAB0382754.1"/>
    <property type="molecule type" value="Genomic_DNA"/>
</dbReference>
<keyword evidence="12" id="KW-0804">Transcription</keyword>
<keyword evidence="7 14" id="KW-0863">Zinc-finger</keyword>
<dbReference type="SUPFAM" id="SSF57667">
    <property type="entry name" value="beta-beta-alpha zinc fingers"/>
    <property type="match status" value="4"/>
</dbReference>
<keyword evidence="6" id="KW-0677">Repeat</keyword>
<evidence type="ECO:0000256" key="1">
    <source>
        <dbReference type="ARBA" id="ARBA00003767"/>
    </source>
</evidence>
<keyword evidence="9" id="KW-0832">Ubl conjugation</keyword>